<comment type="caution">
    <text evidence="1">The sequence shown here is derived from an EMBL/GenBank/DDBJ whole genome shotgun (WGS) entry which is preliminary data.</text>
</comment>
<sequence length="103" mass="11391">MTDRSVSDANASWKQTWPKIVARAWADDAFMERLKRDPLGVAKEYDLPIIEDAAYQVVVYDNPASVISVILSIPPKPGDLQDESLETLTSYAERESCANSSTA</sequence>
<proteinExistence type="predicted"/>
<dbReference type="Proteomes" id="UP000182229">
    <property type="component" value="Unassembled WGS sequence"/>
</dbReference>
<protein>
    <recommendedName>
        <fullName evidence="3">Nitrile hydratase alpha /Thiocyanate hydrolase gamma domain-containing protein</fullName>
    </recommendedName>
</protein>
<evidence type="ECO:0008006" key="3">
    <source>
        <dbReference type="Google" id="ProtNLM"/>
    </source>
</evidence>
<reference evidence="2" key="1">
    <citation type="submission" date="2016-11" db="EMBL/GenBank/DDBJ databases">
        <authorList>
            <person name="Shukria A."/>
            <person name="Stevens D.C."/>
        </authorList>
    </citation>
    <scope>NUCLEOTIDE SEQUENCE [LARGE SCALE GENOMIC DNA]</scope>
    <source>
        <strain evidence="2">Cbfe23</strain>
    </source>
</reference>
<name>A0A1L9AYQ9_9BACT</name>
<dbReference type="GO" id="GO:0003824">
    <property type="term" value="F:catalytic activity"/>
    <property type="evidence" value="ECO:0007669"/>
    <property type="project" value="InterPro"/>
</dbReference>
<evidence type="ECO:0000313" key="1">
    <source>
        <dbReference type="EMBL" id="OJH35106.1"/>
    </source>
</evidence>
<dbReference type="SUPFAM" id="SSF56209">
    <property type="entry name" value="Nitrile hydratase alpha chain"/>
    <property type="match status" value="1"/>
</dbReference>
<dbReference type="STRING" id="83449.BON30_39215"/>
<dbReference type="EMBL" id="MPIN01000015">
    <property type="protein sequence ID" value="OJH35106.1"/>
    <property type="molecule type" value="Genomic_DNA"/>
</dbReference>
<dbReference type="AlphaFoldDB" id="A0A1L9AYQ9"/>
<evidence type="ECO:0000313" key="2">
    <source>
        <dbReference type="Proteomes" id="UP000182229"/>
    </source>
</evidence>
<dbReference type="GO" id="GO:0046914">
    <property type="term" value="F:transition metal ion binding"/>
    <property type="evidence" value="ECO:0007669"/>
    <property type="project" value="InterPro"/>
</dbReference>
<reference evidence="1 2" key="2">
    <citation type="submission" date="2016-12" db="EMBL/GenBank/DDBJ databases">
        <title>Draft Genome Sequence of Cystobacter ferrugineus Strain Cbfe23.</title>
        <authorList>
            <person name="Akbar S."/>
            <person name="Dowd S.E."/>
            <person name="Stevens D.C."/>
        </authorList>
    </citation>
    <scope>NUCLEOTIDE SEQUENCE [LARGE SCALE GENOMIC DNA]</scope>
    <source>
        <strain evidence="1 2">Cbfe23</strain>
    </source>
</reference>
<gene>
    <name evidence="1" type="ORF">BON30_39215</name>
</gene>
<organism evidence="1 2">
    <name type="scientific">Cystobacter ferrugineus</name>
    <dbReference type="NCBI Taxonomy" id="83449"/>
    <lineage>
        <taxon>Bacteria</taxon>
        <taxon>Pseudomonadati</taxon>
        <taxon>Myxococcota</taxon>
        <taxon>Myxococcia</taxon>
        <taxon>Myxococcales</taxon>
        <taxon>Cystobacterineae</taxon>
        <taxon>Archangiaceae</taxon>
        <taxon>Cystobacter</taxon>
    </lineage>
</organism>
<accession>A0A1L9AYQ9</accession>
<dbReference type="Gene3D" id="3.90.330.10">
    <property type="entry name" value="Nitrile hydratase alpha /Thiocyanate hydrolase gamma"/>
    <property type="match status" value="1"/>
</dbReference>
<dbReference type="InterPro" id="IPR036648">
    <property type="entry name" value="CN_Hdrase_a/SCN_Hdrase_g_sf"/>
</dbReference>
<keyword evidence="2" id="KW-1185">Reference proteome</keyword>